<accession>A0ABY6V2V5</accession>
<protein>
    <submittedName>
        <fullName evidence="1">Uncharacterized protein</fullName>
    </submittedName>
</protein>
<name>A0ABY6V2V5_BIOOC</name>
<evidence type="ECO:0000313" key="2">
    <source>
        <dbReference type="Proteomes" id="UP000766486"/>
    </source>
</evidence>
<proteinExistence type="predicted"/>
<sequence>MLLRKSGTKMITGKALQIQKNGDDDRIEFIKEPVKRRAFPTATNSENQEPIPRTAVACHLAVLTKQGPLPVFQSLPDFLAFINCTLLSQQVRIFHDRAYQDWPLSRLVLEDLPTLSRLNAFDALIRNA</sequence>
<dbReference type="EMBL" id="CABFNS010000931">
    <property type="protein sequence ID" value="VUC36581.1"/>
    <property type="molecule type" value="Genomic_DNA"/>
</dbReference>
<organism evidence="1 2">
    <name type="scientific">Bionectria ochroleuca</name>
    <name type="common">Gliocladium roseum</name>
    <dbReference type="NCBI Taxonomy" id="29856"/>
    <lineage>
        <taxon>Eukaryota</taxon>
        <taxon>Fungi</taxon>
        <taxon>Dikarya</taxon>
        <taxon>Ascomycota</taxon>
        <taxon>Pezizomycotina</taxon>
        <taxon>Sordariomycetes</taxon>
        <taxon>Hypocreomycetidae</taxon>
        <taxon>Hypocreales</taxon>
        <taxon>Bionectriaceae</taxon>
        <taxon>Clonostachys</taxon>
    </lineage>
</organism>
<keyword evidence="2" id="KW-1185">Reference proteome</keyword>
<evidence type="ECO:0000313" key="1">
    <source>
        <dbReference type="EMBL" id="VUC36581.1"/>
    </source>
</evidence>
<reference evidence="1 2" key="1">
    <citation type="submission" date="2019-06" db="EMBL/GenBank/DDBJ databases">
        <authorList>
            <person name="Broberg M."/>
        </authorList>
    </citation>
    <scope>NUCLEOTIDE SEQUENCE [LARGE SCALE GENOMIC DNA]</scope>
</reference>
<gene>
    <name evidence="1" type="ORF">CLO192961_LOCUS449163</name>
</gene>
<dbReference type="Proteomes" id="UP000766486">
    <property type="component" value="Unassembled WGS sequence"/>
</dbReference>
<comment type="caution">
    <text evidence="1">The sequence shown here is derived from an EMBL/GenBank/DDBJ whole genome shotgun (WGS) entry which is preliminary data.</text>
</comment>